<proteinExistence type="predicted"/>
<dbReference type="Proteomes" id="UP000436694">
    <property type="component" value="Unassembled WGS sequence"/>
</dbReference>
<protein>
    <submittedName>
        <fullName evidence="2">Suppressor of fused domain protein</fullName>
    </submittedName>
</protein>
<dbReference type="SUPFAM" id="SSF103359">
    <property type="entry name" value="Suppressor of Fused, N-terminal domain"/>
    <property type="match status" value="1"/>
</dbReference>
<name>A0A844AJI2_9RHOB</name>
<dbReference type="InterPro" id="IPR020941">
    <property type="entry name" value="SUFU-like_domain"/>
</dbReference>
<evidence type="ECO:0000313" key="3">
    <source>
        <dbReference type="Proteomes" id="UP000436694"/>
    </source>
</evidence>
<evidence type="ECO:0000313" key="2">
    <source>
        <dbReference type="EMBL" id="MQY41115.1"/>
    </source>
</evidence>
<accession>A0A844AJI2</accession>
<dbReference type="InterPro" id="IPR037181">
    <property type="entry name" value="SUFU_N"/>
</dbReference>
<keyword evidence="3" id="KW-1185">Reference proteome</keyword>
<evidence type="ECO:0000259" key="1">
    <source>
        <dbReference type="Pfam" id="PF05076"/>
    </source>
</evidence>
<gene>
    <name evidence="2" type="ORF">GG681_00525</name>
</gene>
<reference evidence="2 3" key="1">
    <citation type="submission" date="2019-10" db="EMBL/GenBank/DDBJ databases">
        <title>Epibacterium sp. nov., isolated from seawater.</title>
        <authorList>
            <person name="Zhang X."/>
            <person name="Li N."/>
        </authorList>
    </citation>
    <scope>NUCLEOTIDE SEQUENCE [LARGE SCALE GENOMIC DNA]</scope>
    <source>
        <strain evidence="2 3">SM1969</strain>
    </source>
</reference>
<sequence length="214" mass="23926">MMMDLETVWEYREETAYPELLGSKSRGIFPLSQASFQPFGDARIDARWLQYGVFEFAPTDRRASWVYITSGQSNPWDVPPEEYQPDGASGAGVEFSIETQAQGDWAIRFLLKMLAYDLLLSHGHFGDRPPLGLDDRIPLGGPIDGKEGTPITNVILHSPVSYAPQFQLPSGTVEILQFIGVTEQERDLARNEGFASLRTRLESDGSFPATRLVR</sequence>
<dbReference type="AlphaFoldDB" id="A0A844AJI2"/>
<comment type="caution">
    <text evidence="2">The sequence shown here is derived from an EMBL/GenBank/DDBJ whole genome shotgun (WGS) entry which is preliminary data.</text>
</comment>
<dbReference type="Pfam" id="PF05076">
    <property type="entry name" value="SUFU"/>
    <property type="match status" value="1"/>
</dbReference>
<feature type="domain" description="Suppressor of fused-like" evidence="1">
    <location>
        <begin position="51"/>
        <end position="211"/>
    </location>
</feature>
<dbReference type="EMBL" id="WIXK01000001">
    <property type="protein sequence ID" value="MQY41115.1"/>
    <property type="molecule type" value="Genomic_DNA"/>
</dbReference>
<organism evidence="2 3">
    <name type="scientific">Tritonibacter aquimaris</name>
    <dbReference type="NCBI Taxonomy" id="2663379"/>
    <lineage>
        <taxon>Bacteria</taxon>
        <taxon>Pseudomonadati</taxon>
        <taxon>Pseudomonadota</taxon>
        <taxon>Alphaproteobacteria</taxon>
        <taxon>Rhodobacterales</taxon>
        <taxon>Paracoccaceae</taxon>
        <taxon>Tritonibacter</taxon>
    </lineage>
</organism>
<dbReference type="RefSeq" id="WP_153544018.1">
    <property type="nucleotide sequence ID" value="NZ_WIXK01000001.1"/>
</dbReference>